<evidence type="ECO:0000313" key="6">
    <source>
        <dbReference type="EMBL" id="TQE96916.1"/>
    </source>
</evidence>
<comment type="caution">
    <text evidence="6">The sequence shown here is derived from an EMBL/GenBank/DDBJ whole genome shotgun (WGS) entry which is preliminary data.</text>
</comment>
<gene>
    <name evidence="6" type="ORF">FKZ61_04535</name>
</gene>
<dbReference type="Pfam" id="PF01547">
    <property type="entry name" value="SBP_bac_1"/>
    <property type="match status" value="1"/>
</dbReference>
<dbReference type="GO" id="GO:1901982">
    <property type="term" value="F:maltose binding"/>
    <property type="evidence" value="ECO:0007669"/>
    <property type="project" value="TreeGrafter"/>
</dbReference>
<dbReference type="GO" id="GO:0042956">
    <property type="term" value="P:maltodextrin transmembrane transport"/>
    <property type="evidence" value="ECO:0007669"/>
    <property type="project" value="TreeGrafter"/>
</dbReference>
<sequence length="454" mass="49636">MPSKRITLLLSLLTVVAVLLAACPAPAAPAGEAPAQTGAQTGAEQPAAEAPSEGPIEIEYWQYNFAARVDAMNQLIELFEAENPDIKVIHNADIPYDDFRDKIAASVPAGVGPDVVTLFYGWQVAWIDAGYLVPLPEDAFPPSMVAEEFSPMVQASFVDGTLFTLPTAVRTLALFYNKDLMEQAGLDPENPPKTLAELEEQAVQCTKMDANGNYEIMGFPVSMGGQAHHWFREVLLRQFGQQPYSDDYRKVLWNASDAGYAAWHELLKFQTELKTGDATLFDGDPNFFLNGRACFHIDGSFRLGTIASQAPDLNFGVIELPEYNGVKSTFGSYWTHGITKKAAADPRRMEAAVKFLQFITSPEAGSLWVKIVGELPAQLSAANDPELLADPKLGAFAAGLPYAHATFFVDESKDRQALIDAYDAVVLTGADPDQELDFAVQTVQELLDEFWASR</sequence>
<organism evidence="6 7">
    <name type="scientific">Litorilinea aerophila</name>
    <dbReference type="NCBI Taxonomy" id="1204385"/>
    <lineage>
        <taxon>Bacteria</taxon>
        <taxon>Bacillati</taxon>
        <taxon>Chloroflexota</taxon>
        <taxon>Caldilineae</taxon>
        <taxon>Caldilineales</taxon>
        <taxon>Caldilineaceae</taxon>
        <taxon>Litorilinea</taxon>
    </lineage>
</organism>
<dbReference type="PANTHER" id="PTHR30061:SF50">
    <property type="entry name" value="MALTOSE_MALTODEXTRIN-BINDING PERIPLASMIC PROTEIN"/>
    <property type="match status" value="1"/>
</dbReference>
<evidence type="ECO:0000256" key="3">
    <source>
        <dbReference type="ARBA" id="ARBA00022729"/>
    </source>
</evidence>
<dbReference type="SUPFAM" id="SSF53850">
    <property type="entry name" value="Periplasmic binding protein-like II"/>
    <property type="match status" value="1"/>
</dbReference>
<dbReference type="RefSeq" id="WP_141608901.1">
    <property type="nucleotide sequence ID" value="NZ_VIGC02000005.1"/>
</dbReference>
<accession>A0A540VJL6</accession>
<dbReference type="PROSITE" id="PS51257">
    <property type="entry name" value="PROKAR_LIPOPROTEIN"/>
    <property type="match status" value="1"/>
</dbReference>
<dbReference type="AlphaFoldDB" id="A0A540VJL6"/>
<proteinExistence type="inferred from homology"/>
<name>A0A540VJL6_9CHLR</name>
<evidence type="ECO:0000256" key="2">
    <source>
        <dbReference type="ARBA" id="ARBA00022448"/>
    </source>
</evidence>
<feature type="signal peptide" evidence="5">
    <location>
        <begin position="1"/>
        <end position="27"/>
    </location>
</feature>
<keyword evidence="3 5" id="KW-0732">Signal</keyword>
<keyword evidence="2" id="KW-0813">Transport</keyword>
<dbReference type="GO" id="GO:0015768">
    <property type="term" value="P:maltose transport"/>
    <property type="evidence" value="ECO:0007669"/>
    <property type="project" value="TreeGrafter"/>
</dbReference>
<evidence type="ECO:0000256" key="1">
    <source>
        <dbReference type="ARBA" id="ARBA00008520"/>
    </source>
</evidence>
<keyword evidence="7" id="KW-1185">Reference proteome</keyword>
<evidence type="ECO:0000256" key="5">
    <source>
        <dbReference type="SAM" id="SignalP"/>
    </source>
</evidence>
<evidence type="ECO:0000313" key="7">
    <source>
        <dbReference type="Proteomes" id="UP000317371"/>
    </source>
</evidence>
<dbReference type="OrthoDB" id="9769685at2"/>
<feature type="compositionally biased region" description="Low complexity" evidence="4">
    <location>
        <begin position="30"/>
        <end position="51"/>
    </location>
</feature>
<dbReference type="GO" id="GO:0055052">
    <property type="term" value="C:ATP-binding cassette (ABC) transporter complex, substrate-binding subunit-containing"/>
    <property type="evidence" value="ECO:0007669"/>
    <property type="project" value="TreeGrafter"/>
</dbReference>
<dbReference type="InterPro" id="IPR006059">
    <property type="entry name" value="SBP"/>
</dbReference>
<comment type="similarity">
    <text evidence="1">Belongs to the bacterial solute-binding protein 1 family.</text>
</comment>
<reference evidence="6 7" key="1">
    <citation type="submission" date="2019-06" db="EMBL/GenBank/DDBJ databases">
        <title>Genome sequence of Litorilinea aerophila BAA-2444.</title>
        <authorList>
            <person name="Maclea K.S."/>
            <person name="Maurais E.G."/>
            <person name="Iannazzi L.C."/>
        </authorList>
    </citation>
    <scope>NUCLEOTIDE SEQUENCE [LARGE SCALE GENOMIC DNA]</scope>
    <source>
        <strain evidence="6 7">ATCC BAA-2444</strain>
    </source>
</reference>
<dbReference type="PANTHER" id="PTHR30061">
    <property type="entry name" value="MALTOSE-BINDING PERIPLASMIC PROTEIN"/>
    <property type="match status" value="1"/>
</dbReference>
<protein>
    <submittedName>
        <fullName evidence="6">Extracellular solute-binding protein</fullName>
    </submittedName>
</protein>
<dbReference type="EMBL" id="VIGC01000005">
    <property type="protein sequence ID" value="TQE96916.1"/>
    <property type="molecule type" value="Genomic_DNA"/>
</dbReference>
<dbReference type="InParanoid" id="A0A540VJL6"/>
<evidence type="ECO:0000256" key="4">
    <source>
        <dbReference type="SAM" id="MobiDB-lite"/>
    </source>
</evidence>
<dbReference type="Proteomes" id="UP000317371">
    <property type="component" value="Unassembled WGS sequence"/>
</dbReference>
<feature type="chain" id="PRO_5022153137" evidence="5">
    <location>
        <begin position="28"/>
        <end position="454"/>
    </location>
</feature>
<dbReference type="Gene3D" id="3.40.190.10">
    <property type="entry name" value="Periplasmic binding protein-like II"/>
    <property type="match status" value="1"/>
</dbReference>
<feature type="region of interest" description="Disordered" evidence="4">
    <location>
        <begin position="30"/>
        <end position="52"/>
    </location>
</feature>